<reference evidence="2" key="2">
    <citation type="submission" date="2015-03" db="EMBL/GenBank/DDBJ databases">
        <authorList>
            <person name="Chow C.-E.T."/>
            <person name="Winget D.M."/>
            <person name="White R.A.III."/>
            <person name="Hallam S.J."/>
            <person name="Suttle C.A."/>
        </authorList>
    </citation>
    <scope>NUCLEOTIDE SEQUENCE</scope>
    <source>
        <strain evidence="2">Oxic1_6</strain>
    </source>
</reference>
<evidence type="ECO:0000256" key="1">
    <source>
        <dbReference type="SAM" id="Coils"/>
    </source>
</evidence>
<dbReference type="EMBL" id="KR029601">
    <property type="protein sequence ID" value="AKH48177.1"/>
    <property type="molecule type" value="Genomic_DNA"/>
</dbReference>
<keyword evidence="1" id="KW-0175">Coiled coil</keyword>
<feature type="coiled-coil region" evidence="1">
    <location>
        <begin position="86"/>
        <end position="120"/>
    </location>
</feature>
<protein>
    <submittedName>
        <fullName evidence="2">Uncharacterized protein</fullName>
    </submittedName>
</protein>
<organism evidence="2">
    <name type="scientific">uncultured marine virus</name>
    <dbReference type="NCBI Taxonomy" id="186617"/>
    <lineage>
        <taxon>Viruses</taxon>
        <taxon>environmental samples</taxon>
    </lineage>
</organism>
<name>A0A0F7L9X1_9VIRU</name>
<evidence type="ECO:0000313" key="2">
    <source>
        <dbReference type="EMBL" id="AKH48177.1"/>
    </source>
</evidence>
<sequence>MVRTSSSVADEDEDEDAARVARTLGAIPIGEWLSYAKLAIPTIASILGALYLPATAYLDGREDAFRDDLVDEFVVKFGFDGEQERVESIRQSLTRLESDVEDLESDVEDLESEVSGARAIRQAIAERIGDTRERLIRVEALSESK</sequence>
<proteinExistence type="predicted"/>
<accession>A0A0F7L9X1</accession>
<reference evidence="2" key="1">
    <citation type="journal article" date="2015" name="Front. Microbiol.">
        <title>Combining genomic sequencing methods to explore viral diversity and reveal potential virus-host interactions.</title>
        <authorList>
            <person name="Chow C.E."/>
            <person name="Winget D.M."/>
            <person name="White R.A.III."/>
            <person name="Hallam S.J."/>
            <person name="Suttle C.A."/>
        </authorList>
    </citation>
    <scope>NUCLEOTIDE SEQUENCE</scope>
    <source>
        <strain evidence="2">Oxic1_6</strain>
    </source>
</reference>